<reference evidence="2 3" key="1">
    <citation type="submission" date="2018-07" db="EMBL/GenBank/DDBJ databases">
        <authorList>
            <person name="Quirk P.G."/>
            <person name="Krulwich T.A."/>
        </authorList>
    </citation>
    <scope>NUCLEOTIDE SEQUENCE [LARGE SCALE GENOMIC DNA]</scope>
    <source>
        <strain evidence="2 3">CC-BB4</strain>
    </source>
</reference>
<dbReference type="EMBL" id="CP031417">
    <property type="protein sequence ID" value="AXK79165.1"/>
    <property type="molecule type" value="Genomic_DNA"/>
</dbReference>
<keyword evidence="1" id="KW-0472">Membrane</keyword>
<evidence type="ECO:0000256" key="1">
    <source>
        <dbReference type="SAM" id="Phobius"/>
    </source>
</evidence>
<evidence type="ECO:0000313" key="2">
    <source>
        <dbReference type="EMBL" id="AXK79165.1"/>
    </source>
</evidence>
<dbReference type="KEGG" id="ptaw:DW352_00715"/>
<evidence type="ECO:0000313" key="3">
    <source>
        <dbReference type="Proteomes" id="UP000254889"/>
    </source>
</evidence>
<dbReference type="InterPro" id="IPR021354">
    <property type="entry name" value="DUF2975"/>
</dbReference>
<gene>
    <name evidence="2" type="ORF">DW352_00715</name>
</gene>
<dbReference type="AlphaFoldDB" id="A0A345ZQG8"/>
<feature type="transmembrane region" description="Helical" evidence="1">
    <location>
        <begin position="66"/>
        <end position="86"/>
    </location>
</feature>
<protein>
    <submittedName>
        <fullName evidence="2">DUF2975 domain-containing protein</fullName>
    </submittedName>
</protein>
<dbReference type="RefSeq" id="WP_115687586.1">
    <property type="nucleotide sequence ID" value="NZ_CP031417.1"/>
</dbReference>
<organism evidence="2 3">
    <name type="scientific">Pseudolabrys taiwanensis</name>
    <dbReference type="NCBI Taxonomy" id="331696"/>
    <lineage>
        <taxon>Bacteria</taxon>
        <taxon>Pseudomonadati</taxon>
        <taxon>Pseudomonadota</taxon>
        <taxon>Alphaproteobacteria</taxon>
        <taxon>Hyphomicrobiales</taxon>
        <taxon>Xanthobacteraceae</taxon>
        <taxon>Pseudolabrys</taxon>
    </lineage>
</organism>
<keyword evidence="3" id="KW-1185">Reference proteome</keyword>
<feature type="transmembrane region" description="Helical" evidence="1">
    <location>
        <begin position="152"/>
        <end position="168"/>
    </location>
</feature>
<accession>A0A345ZQG8</accession>
<proteinExistence type="predicted"/>
<feature type="transmembrane region" description="Helical" evidence="1">
    <location>
        <begin position="20"/>
        <end position="39"/>
    </location>
</feature>
<feature type="transmembrane region" description="Helical" evidence="1">
    <location>
        <begin position="107"/>
        <end position="132"/>
    </location>
</feature>
<sequence length="182" mass="19373">MLPTPARLERLTRLSRVMEVVTLVGMVLIGILTALMFIIPEWTRNLVLAKLGEAGATLPITVEGRLIAGLITAVPLAVLLYGLWTVRRLFQEFARGRVLTTEAARCLQTFAVTVLAQAPLSPLAGAAISLALTLTAQPGPKTVMLGISTNDYLALIIGGVLLAVATVMREAARLAEENASFV</sequence>
<dbReference type="OrthoDB" id="8157526at2"/>
<dbReference type="Proteomes" id="UP000254889">
    <property type="component" value="Chromosome"/>
</dbReference>
<dbReference type="Pfam" id="PF11188">
    <property type="entry name" value="DUF2975"/>
    <property type="match status" value="1"/>
</dbReference>
<keyword evidence="1" id="KW-0812">Transmembrane</keyword>
<keyword evidence="1" id="KW-1133">Transmembrane helix</keyword>
<name>A0A345ZQG8_9HYPH</name>